<evidence type="ECO:0000256" key="1">
    <source>
        <dbReference type="ARBA" id="ARBA00004141"/>
    </source>
</evidence>
<dbReference type="Pfam" id="PF03006">
    <property type="entry name" value="HlyIII"/>
    <property type="match status" value="1"/>
</dbReference>
<dbReference type="Proteomes" id="UP000051324">
    <property type="component" value="Unassembled WGS sequence"/>
</dbReference>
<feature type="transmembrane region" description="Helical" evidence="6">
    <location>
        <begin position="106"/>
        <end position="125"/>
    </location>
</feature>
<comment type="subcellular location">
    <subcellularLocation>
        <location evidence="1">Membrane</location>
        <topology evidence="1">Multi-pass membrane protein</topology>
    </subcellularLocation>
</comment>
<evidence type="ECO:0000256" key="4">
    <source>
        <dbReference type="ARBA" id="ARBA00023136"/>
    </source>
</evidence>
<evidence type="ECO:0000256" key="6">
    <source>
        <dbReference type="SAM" id="Phobius"/>
    </source>
</evidence>
<dbReference type="OrthoDB" id="9813689at2"/>
<dbReference type="AlphaFoldDB" id="A0A0R1TXZ1"/>
<protein>
    <recommendedName>
        <fullName evidence="9">Hemolysin III</fullName>
    </recommendedName>
</protein>
<evidence type="ECO:0000256" key="5">
    <source>
        <dbReference type="PIRSR" id="PIRSR604254-1"/>
    </source>
</evidence>
<dbReference type="GO" id="GO:0046872">
    <property type="term" value="F:metal ion binding"/>
    <property type="evidence" value="ECO:0007669"/>
    <property type="project" value="UniProtKB-KW"/>
</dbReference>
<evidence type="ECO:0008006" key="9">
    <source>
        <dbReference type="Google" id="ProtNLM"/>
    </source>
</evidence>
<feature type="transmembrane region" description="Helical" evidence="6">
    <location>
        <begin position="132"/>
        <end position="154"/>
    </location>
</feature>
<evidence type="ECO:0000256" key="2">
    <source>
        <dbReference type="ARBA" id="ARBA00022692"/>
    </source>
</evidence>
<keyword evidence="4 6" id="KW-0472">Membrane</keyword>
<feature type="transmembrane region" description="Helical" evidence="6">
    <location>
        <begin position="45"/>
        <end position="70"/>
    </location>
</feature>
<organism evidence="7 8">
    <name type="scientific">Ligilactobacillus apodemi DSM 16634 = JCM 16172</name>
    <dbReference type="NCBI Taxonomy" id="1423724"/>
    <lineage>
        <taxon>Bacteria</taxon>
        <taxon>Bacillati</taxon>
        <taxon>Bacillota</taxon>
        <taxon>Bacilli</taxon>
        <taxon>Lactobacillales</taxon>
        <taxon>Lactobacillaceae</taxon>
        <taxon>Ligilactobacillus</taxon>
    </lineage>
</organism>
<dbReference type="STRING" id="1423724.FC32_GL001975"/>
<keyword evidence="8" id="KW-1185">Reference proteome</keyword>
<keyword evidence="5" id="KW-0479">Metal-binding</keyword>
<feature type="binding site" evidence="5">
    <location>
        <position position="186"/>
    </location>
    <ligand>
        <name>Zn(2+)</name>
        <dbReference type="ChEBI" id="CHEBI:29105"/>
    </ligand>
</feature>
<proteinExistence type="predicted"/>
<feature type="transmembrane region" description="Helical" evidence="6">
    <location>
        <begin position="160"/>
        <end position="180"/>
    </location>
</feature>
<gene>
    <name evidence="7" type="ORF">FC32_GL001975</name>
</gene>
<keyword evidence="3 6" id="KW-1133">Transmembrane helix</keyword>
<keyword evidence="5" id="KW-0862">Zinc</keyword>
<dbReference type="PANTHER" id="PTHR20855:SF129">
    <property type="entry name" value="HEMOLYSIN-3 HOMOLOG"/>
    <property type="match status" value="1"/>
</dbReference>
<accession>A0A0R1TXZ1</accession>
<evidence type="ECO:0000313" key="8">
    <source>
        <dbReference type="Proteomes" id="UP000051324"/>
    </source>
</evidence>
<name>A0A0R1TXZ1_9LACO</name>
<feature type="transmembrane region" description="Helical" evidence="6">
    <location>
        <begin position="82"/>
        <end position="100"/>
    </location>
</feature>
<dbReference type="InterPro" id="IPR004254">
    <property type="entry name" value="AdipoR/HlyIII-related"/>
</dbReference>
<evidence type="ECO:0000256" key="3">
    <source>
        <dbReference type="ARBA" id="ARBA00022989"/>
    </source>
</evidence>
<evidence type="ECO:0000313" key="7">
    <source>
        <dbReference type="EMBL" id="KRL86121.1"/>
    </source>
</evidence>
<dbReference type="RefSeq" id="WP_025087621.1">
    <property type="nucleotide sequence ID" value="NZ_AZFT01000031.1"/>
</dbReference>
<comment type="caution">
    <text evidence="7">The sequence shown here is derived from an EMBL/GenBank/DDBJ whole genome shotgun (WGS) entry which is preliminary data.</text>
</comment>
<feature type="transmembrane region" description="Helical" evidence="6">
    <location>
        <begin position="187"/>
        <end position="207"/>
    </location>
</feature>
<dbReference type="EMBL" id="AZFT01000031">
    <property type="protein sequence ID" value="KRL86121.1"/>
    <property type="molecule type" value="Genomic_DNA"/>
</dbReference>
<reference evidence="7 8" key="1">
    <citation type="journal article" date="2015" name="Genome Announc.">
        <title>Expanding the biotechnology potential of lactobacilli through comparative genomics of 213 strains and associated genera.</title>
        <authorList>
            <person name="Sun Z."/>
            <person name="Harris H.M."/>
            <person name="McCann A."/>
            <person name="Guo C."/>
            <person name="Argimon S."/>
            <person name="Zhang W."/>
            <person name="Yang X."/>
            <person name="Jeffery I.B."/>
            <person name="Cooney J.C."/>
            <person name="Kagawa T.F."/>
            <person name="Liu W."/>
            <person name="Song Y."/>
            <person name="Salvetti E."/>
            <person name="Wrobel A."/>
            <person name="Rasinkangas P."/>
            <person name="Parkhill J."/>
            <person name="Rea M.C."/>
            <person name="O'Sullivan O."/>
            <person name="Ritari J."/>
            <person name="Douillard F.P."/>
            <person name="Paul Ross R."/>
            <person name="Yang R."/>
            <person name="Briner A.E."/>
            <person name="Felis G.E."/>
            <person name="de Vos W.M."/>
            <person name="Barrangou R."/>
            <person name="Klaenhammer T.R."/>
            <person name="Caufield P.W."/>
            <person name="Cui Y."/>
            <person name="Zhang H."/>
            <person name="O'Toole P.W."/>
        </authorList>
    </citation>
    <scope>NUCLEOTIDE SEQUENCE [LARGE SCALE GENOMIC DNA]</scope>
    <source>
        <strain evidence="7 8">DSM 16634</strain>
    </source>
</reference>
<dbReference type="PANTHER" id="PTHR20855">
    <property type="entry name" value="ADIPOR/PROGESTIN RECEPTOR-RELATED"/>
    <property type="match status" value="1"/>
</dbReference>
<dbReference type="eggNOG" id="COG1272">
    <property type="taxonomic scope" value="Bacteria"/>
</dbReference>
<dbReference type="GO" id="GO:0016020">
    <property type="term" value="C:membrane"/>
    <property type="evidence" value="ECO:0007669"/>
    <property type="project" value="UniProtKB-SubCell"/>
</dbReference>
<feature type="binding site" evidence="5">
    <location>
        <position position="190"/>
    </location>
    <ligand>
        <name>Zn(2+)</name>
        <dbReference type="ChEBI" id="CHEBI:29105"/>
    </ligand>
</feature>
<feature type="transmembrane region" description="Helical" evidence="6">
    <location>
        <begin position="12"/>
        <end position="33"/>
    </location>
</feature>
<keyword evidence="2 6" id="KW-0812">Transmembrane</keyword>
<sequence length="208" mass="23479">MERRKQVINEIWSAITHGLGIALSILLLILLILKGVASQNTVDLVAYSIYGSSLVMLYLASTLFHCFYFTRVRRLFQAFDHSSIYLLIAGTYMPYCLIGIKGRYGWYLWLAIAALMLFGVLYHNFAKPRYQIVETIICVLAGWLCVFCFKPLFVALGLPGLLLLLAGGVAFTLGAVIYSLKMSYAHVYWHLVVILGSGLMFCSIYFYL</sequence>
<feature type="binding site" evidence="5">
    <location>
        <position position="65"/>
    </location>
    <ligand>
        <name>Zn(2+)</name>
        <dbReference type="ChEBI" id="CHEBI:29105"/>
    </ligand>
</feature>
<dbReference type="PATRIC" id="fig|1423724.4.peg.2059"/>